<protein>
    <submittedName>
        <fullName evidence="5">Class I SAM-dependent methyltransferase</fullName>
    </submittedName>
</protein>
<dbReference type="Gene3D" id="3.40.50.150">
    <property type="entry name" value="Vaccinia Virus protein VP39"/>
    <property type="match status" value="1"/>
</dbReference>
<dbReference type="GO" id="GO:0032259">
    <property type="term" value="P:methylation"/>
    <property type="evidence" value="ECO:0007669"/>
    <property type="project" value="UniProtKB-KW"/>
</dbReference>
<dbReference type="Pfam" id="PF08241">
    <property type="entry name" value="Methyltransf_11"/>
    <property type="match status" value="1"/>
</dbReference>
<keyword evidence="6" id="KW-1185">Reference proteome</keyword>
<comment type="similarity">
    <text evidence="1">Belongs to the methyltransferase superfamily.</text>
</comment>
<dbReference type="InterPro" id="IPR013216">
    <property type="entry name" value="Methyltransf_11"/>
</dbReference>
<evidence type="ECO:0000256" key="1">
    <source>
        <dbReference type="ARBA" id="ARBA00008361"/>
    </source>
</evidence>
<dbReference type="InterPro" id="IPR029063">
    <property type="entry name" value="SAM-dependent_MTases_sf"/>
</dbReference>
<comment type="caution">
    <text evidence="5">The sequence shown here is derived from an EMBL/GenBank/DDBJ whole genome shotgun (WGS) entry which is preliminary data.</text>
</comment>
<evidence type="ECO:0000313" key="6">
    <source>
        <dbReference type="Proteomes" id="UP001199816"/>
    </source>
</evidence>
<reference evidence="5 6" key="1">
    <citation type="submission" date="2021-11" db="EMBL/GenBank/DDBJ databases">
        <title>Genomic of Niabella pedocola.</title>
        <authorList>
            <person name="Wu T."/>
        </authorList>
    </citation>
    <scope>NUCLEOTIDE SEQUENCE [LARGE SCALE GENOMIC DNA]</scope>
    <source>
        <strain evidence="5 6">JCM 31011</strain>
    </source>
</reference>
<dbReference type="EMBL" id="JAJNEC010000003">
    <property type="protein sequence ID" value="MCD2421628.1"/>
    <property type="molecule type" value="Genomic_DNA"/>
</dbReference>
<dbReference type="InterPro" id="IPR051052">
    <property type="entry name" value="Diverse_substrate_MTase"/>
</dbReference>
<dbReference type="SUPFAM" id="SSF53335">
    <property type="entry name" value="S-adenosyl-L-methionine-dependent methyltransferases"/>
    <property type="match status" value="1"/>
</dbReference>
<keyword evidence="3" id="KW-0808">Transferase</keyword>
<dbReference type="PANTHER" id="PTHR44942">
    <property type="entry name" value="METHYLTRANSF_11 DOMAIN-CONTAINING PROTEIN"/>
    <property type="match status" value="1"/>
</dbReference>
<evidence type="ECO:0000313" key="5">
    <source>
        <dbReference type="EMBL" id="MCD2421628.1"/>
    </source>
</evidence>
<name>A0ABS8PMZ1_9BACT</name>
<feature type="domain" description="Methyltransferase type 11" evidence="4">
    <location>
        <begin position="44"/>
        <end position="134"/>
    </location>
</feature>
<keyword evidence="2 5" id="KW-0489">Methyltransferase</keyword>
<accession>A0ABS8PMZ1</accession>
<dbReference type="Proteomes" id="UP001199816">
    <property type="component" value="Unassembled WGS sequence"/>
</dbReference>
<dbReference type="RefSeq" id="WP_231002533.1">
    <property type="nucleotide sequence ID" value="NZ_JAJNEC010000003.1"/>
</dbReference>
<evidence type="ECO:0000256" key="2">
    <source>
        <dbReference type="ARBA" id="ARBA00022603"/>
    </source>
</evidence>
<evidence type="ECO:0000256" key="3">
    <source>
        <dbReference type="ARBA" id="ARBA00022679"/>
    </source>
</evidence>
<gene>
    <name evidence="5" type="ORF">LQ567_02570</name>
</gene>
<dbReference type="GO" id="GO:0008168">
    <property type="term" value="F:methyltransferase activity"/>
    <property type="evidence" value="ECO:0007669"/>
    <property type="project" value="UniProtKB-KW"/>
</dbReference>
<organism evidence="5 6">
    <name type="scientific">Niabella pedocola</name>
    <dbReference type="NCBI Taxonomy" id="1752077"/>
    <lineage>
        <taxon>Bacteria</taxon>
        <taxon>Pseudomonadati</taxon>
        <taxon>Bacteroidota</taxon>
        <taxon>Chitinophagia</taxon>
        <taxon>Chitinophagales</taxon>
        <taxon>Chitinophagaceae</taxon>
        <taxon>Niabella</taxon>
    </lineage>
</organism>
<sequence length="252" mass="28477">MQNSTLRFSNRVEDYVKYRPHYPAAIIPLLEQQHLLKPGLPVADIGSGTGISAELFLQKGYTVWGIEPNVEMRQKSEALLQSYPDFKAIDGTAEATTLPDHSVALVAAGQAFHWFNREQCRREFKRILKPGGGVALIWNERLTATAFEKDYEELIVRHGNQYQKVDHRNIDDAAIEAFFAPGTVTLSVFNNQQVFTYEGLEGRLLSSSYMPVKDGPGYTEMVADLKALFNQYQTGNQVIIHYATKVYWGRLS</sequence>
<evidence type="ECO:0000259" key="4">
    <source>
        <dbReference type="Pfam" id="PF08241"/>
    </source>
</evidence>
<dbReference type="PANTHER" id="PTHR44942:SF4">
    <property type="entry name" value="METHYLTRANSFERASE TYPE 11 DOMAIN-CONTAINING PROTEIN"/>
    <property type="match status" value="1"/>
</dbReference>
<proteinExistence type="inferred from homology"/>
<dbReference type="CDD" id="cd02440">
    <property type="entry name" value="AdoMet_MTases"/>
    <property type="match status" value="1"/>
</dbReference>